<dbReference type="SUPFAM" id="SSF54534">
    <property type="entry name" value="FKBP-like"/>
    <property type="match status" value="1"/>
</dbReference>
<keyword evidence="7" id="KW-1185">Reference proteome</keyword>
<comment type="similarity">
    <text evidence="4">Belongs to the FKBP-type PPIase family.</text>
</comment>
<evidence type="ECO:0000313" key="6">
    <source>
        <dbReference type="EMBL" id="MFD2697506.1"/>
    </source>
</evidence>
<evidence type="ECO:0000256" key="3">
    <source>
        <dbReference type="PROSITE-ProRule" id="PRU00277"/>
    </source>
</evidence>
<proteinExistence type="inferred from homology"/>
<evidence type="ECO:0000313" key="7">
    <source>
        <dbReference type="Proteomes" id="UP001597357"/>
    </source>
</evidence>
<evidence type="ECO:0000256" key="2">
    <source>
        <dbReference type="ARBA" id="ARBA00023110"/>
    </source>
</evidence>
<dbReference type="NCBIfam" id="TIGR03516">
    <property type="entry name" value="ppisom_GldI"/>
    <property type="match status" value="1"/>
</dbReference>
<feature type="domain" description="PPIase FKBP-type" evidence="5">
    <location>
        <begin position="93"/>
        <end position="180"/>
    </location>
</feature>
<dbReference type="InterPro" id="IPR019869">
    <property type="entry name" value="Motility-assoc_PPIase_GldI"/>
</dbReference>
<dbReference type="InterPro" id="IPR046357">
    <property type="entry name" value="PPIase_dom_sf"/>
</dbReference>
<dbReference type="RefSeq" id="WP_379045501.1">
    <property type="nucleotide sequence ID" value="NZ_JBHULZ010000026.1"/>
</dbReference>
<evidence type="ECO:0000256" key="4">
    <source>
        <dbReference type="RuleBase" id="RU003915"/>
    </source>
</evidence>
<evidence type="ECO:0000259" key="5">
    <source>
        <dbReference type="PROSITE" id="PS50059"/>
    </source>
</evidence>
<keyword evidence="2 3" id="KW-0697">Rotamase</keyword>
<organism evidence="6 7">
    <name type="scientific">Mesonia sediminis</name>
    <dbReference type="NCBI Taxonomy" id="1703946"/>
    <lineage>
        <taxon>Bacteria</taxon>
        <taxon>Pseudomonadati</taxon>
        <taxon>Bacteroidota</taxon>
        <taxon>Flavobacteriia</taxon>
        <taxon>Flavobacteriales</taxon>
        <taxon>Flavobacteriaceae</taxon>
        <taxon>Mesonia</taxon>
    </lineage>
</organism>
<comment type="caution">
    <text evidence="6">The sequence shown here is derived from an EMBL/GenBank/DDBJ whole genome shotgun (WGS) entry which is preliminary data.</text>
</comment>
<name>A0ABW5SCW1_9FLAO</name>
<accession>A0ABW5SCW1</accession>
<dbReference type="InterPro" id="IPR001179">
    <property type="entry name" value="PPIase_FKBP_dom"/>
</dbReference>
<dbReference type="Pfam" id="PF00254">
    <property type="entry name" value="FKBP_C"/>
    <property type="match status" value="1"/>
</dbReference>
<dbReference type="Gene3D" id="3.10.50.40">
    <property type="match status" value="1"/>
</dbReference>
<dbReference type="EMBL" id="JBHULZ010000026">
    <property type="protein sequence ID" value="MFD2697506.1"/>
    <property type="molecule type" value="Genomic_DNA"/>
</dbReference>
<keyword evidence="3 4" id="KW-0413">Isomerase</keyword>
<sequence length="189" mass="21789">MNNIYRIFLQSFCIGLLLFSCKTPEARRPVSQQSGSFIRESVARNKKLVAYEEALIDSIIKQDTINTYHASPNGFWYRYDTKIGKDTLTPQFGDLVNFDYDISTLIGQPIYTREELGTREYAIDQESVFIGLRQALKMMKPGETLTFYFPSHKAFGYYGDNQKIGRNLPIRSTITLNSIELNKEKQLND</sequence>
<gene>
    <name evidence="6" type="primary">gldI</name>
    <name evidence="6" type="ORF">ACFSQ0_05845</name>
</gene>
<protein>
    <recommendedName>
        <fullName evidence="4">Peptidyl-prolyl cis-trans isomerase</fullName>
        <ecNumber evidence="4">5.2.1.8</ecNumber>
    </recommendedName>
</protein>
<dbReference type="PROSITE" id="PS50059">
    <property type="entry name" value="FKBP_PPIASE"/>
    <property type="match status" value="1"/>
</dbReference>
<dbReference type="Proteomes" id="UP001597357">
    <property type="component" value="Unassembled WGS sequence"/>
</dbReference>
<evidence type="ECO:0000256" key="1">
    <source>
        <dbReference type="ARBA" id="ARBA00000971"/>
    </source>
</evidence>
<reference evidence="7" key="1">
    <citation type="journal article" date="2019" name="Int. J. Syst. Evol. Microbiol.">
        <title>The Global Catalogue of Microorganisms (GCM) 10K type strain sequencing project: providing services to taxonomists for standard genome sequencing and annotation.</title>
        <authorList>
            <consortium name="The Broad Institute Genomics Platform"/>
            <consortium name="The Broad Institute Genome Sequencing Center for Infectious Disease"/>
            <person name="Wu L."/>
            <person name="Ma J."/>
        </authorList>
    </citation>
    <scope>NUCLEOTIDE SEQUENCE [LARGE SCALE GENOMIC DNA]</scope>
    <source>
        <strain evidence="7">KCTC 42255</strain>
    </source>
</reference>
<dbReference type="PROSITE" id="PS51257">
    <property type="entry name" value="PROKAR_LIPOPROTEIN"/>
    <property type="match status" value="1"/>
</dbReference>
<comment type="catalytic activity">
    <reaction evidence="1 3 4">
        <text>[protein]-peptidylproline (omega=180) = [protein]-peptidylproline (omega=0)</text>
        <dbReference type="Rhea" id="RHEA:16237"/>
        <dbReference type="Rhea" id="RHEA-COMP:10747"/>
        <dbReference type="Rhea" id="RHEA-COMP:10748"/>
        <dbReference type="ChEBI" id="CHEBI:83833"/>
        <dbReference type="ChEBI" id="CHEBI:83834"/>
        <dbReference type="EC" id="5.2.1.8"/>
    </reaction>
</comment>
<dbReference type="EC" id="5.2.1.8" evidence="4"/>